<dbReference type="PANTHER" id="PTHR30290">
    <property type="entry name" value="PERIPLASMIC BINDING COMPONENT OF ABC TRANSPORTER"/>
    <property type="match status" value="1"/>
</dbReference>
<dbReference type="GO" id="GO:0015833">
    <property type="term" value="P:peptide transport"/>
    <property type="evidence" value="ECO:0007669"/>
    <property type="project" value="TreeGrafter"/>
</dbReference>
<feature type="domain" description="Solute-binding protein family 5" evidence="5">
    <location>
        <begin position="71"/>
        <end position="421"/>
    </location>
</feature>
<protein>
    <submittedName>
        <fullName evidence="6">Peptide ABC transporter</fullName>
    </submittedName>
</protein>
<dbReference type="InterPro" id="IPR030678">
    <property type="entry name" value="Peptide/Ni-bd"/>
</dbReference>
<proteinExistence type="inferred from homology"/>
<dbReference type="EMBL" id="LDPZ01000052">
    <property type="protein sequence ID" value="KTQ85868.1"/>
    <property type="molecule type" value="Genomic_DNA"/>
</dbReference>
<evidence type="ECO:0000256" key="2">
    <source>
        <dbReference type="ARBA" id="ARBA00005695"/>
    </source>
</evidence>
<evidence type="ECO:0000256" key="3">
    <source>
        <dbReference type="ARBA" id="ARBA00022729"/>
    </source>
</evidence>
<accession>A0A175R472</accession>
<dbReference type="GO" id="GO:1904680">
    <property type="term" value="F:peptide transmembrane transporter activity"/>
    <property type="evidence" value="ECO:0007669"/>
    <property type="project" value="TreeGrafter"/>
</dbReference>
<dbReference type="GO" id="GO:0043190">
    <property type="term" value="C:ATP-binding cassette (ABC) transporter complex"/>
    <property type="evidence" value="ECO:0007669"/>
    <property type="project" value="InterPro"/>
</dbReference>
<dbReference type="InterPro" id="IPR039424">
    <property type="entry name" value="SBP_5"/>
</dbReference>
<dbReference type="GO" id="GO:0030288">
    <property type="term" value="C:outer membrane-bounded periplasmic space"/>
    <property type="evidence" value="ECO:0007669"/>
    <property type="project" value="UniProtKB-ARBA"/>
</dbReference>
<sequence>MTKMLLAASLAALMAGTSGVALAQSGNGVLTVATIGEPPTLDAMQTPTDIVLTITQHMFETLYTYDDKWQPSPLLAAAMPEISQDGLTYRIPLRQGVTFHDGSAFDSADVVASLKRWMEINSKGRQVAQVIESVAADGDQTVVIKLKSRYSPLLATLSQGWAPIFPSEKLGGELKEFIGTGPYKLQERRPDQYTQLVRFDGYKSPEGEPSNYAGRREAIAGEVRFVPVPDANTRVEGLLSGQYDYADALPVSAYERVEGASNVKPVIFENAGWTSLNMNMAEGPLTSKPLRQAVQTALNPSDMMLAAFSDERFFSVDGAFYPEGFFWHTEDGVTRYGEGDPEAAAKLMKEAGYDGKPIRILTSRQYEFHYKTGEVAKAYLEAAGFKVDLQVVDWATLTTRRADKGQWDIFITHSNFPGDPTTLNTITDTYPGWYTSDAKTKAVGAFLNAVSNDDRLAAWKTIQTTIYDDAPLVKVGNFNALGGLANGVSGYQAAYWPRFWNVTPKS</sequence>
<dbReference type="Gene3D" id="3.10.105.10">
    <property type="entry name" value="Dipeptide-binding Protein, Domain 3"/>
    <property type="match status" value="1"/>
</dbReference>
<evidence type="ECO:0000256" key="1">
    <source>
        <dbReference type="ARBA" id="ARBA00004418"/>
    </source>
</evidence>
<keyword evidence="3 4" id="KW-0732">Signal</keyword>
<dbReference type="SUPFAM" id="SSF53850">
    <property type="entry name" value="Periplasmic binding protein-like II"/>
    <property type="match status" value="1"/>
</dbReference>
<gene>
    <name evidence="6" type="ORF">NS226_18350</name>
</gene>
<feature type="signal peptide" evidence="4">
    <location>
        <begin position="1"/>
        <end position="23"/>
    </location>
</feature>
<comment type="caution">
    <text evidence="6">The sequence shown here is derived from an EMBL/GenBank/DDBJ whole genome shotgun (WGS) entry which is preliminary data.</text>
</comment>
<dbReference type="Pfam" id="PF00496">
    <property type="entry name" value="SBP_bac_5"/>
    <property type="match status" value="1"/>
</dbReference>
<comment type="similarity">
    <text evidence="2">Belongs to the bacterial solute-binding protein 5 family.</text>
</comment>
<evidence type="ECO:0000259" key="5">
    <source>
        <dbReference type="Pfam" id="PF00496"/>
    </source>
</evidence>
<dbReference type="STRING" id="401562.NS365_02585"/>
<reference evidence="6 7" key="1">
    <citation type="journal article" date="2016" name="Front. Microbiol.">
        <title>Genomic Resource of Rice Seed Associated Bacteria.</title>
        <authorList>
            <person name="Midha S."/>
            <person name="Bansal K."/>
            <person name="Sharma S."/>
            <person name="Kumar N."/>
            <person name="Patil P.P."/>
            <person name="Chaudhry V."/>
            <person name="Patil P.B."/>
        </authorList>
    </citation>
    <scope>NUCLEOTIDE SEQUENCE [LARGE SCALE GENOMIC DNA]</scope>
    <source>
        <strain evidence="6 7">NS226</strain>
    </source>
</reference>
<dbReference type="PATRIC" id="fig|401562.3.peg.3767"/>
<dbReference type="InterPro" id="IPR000914">
    <property type="entry name" value="SBP_5_dom"/>
</dbReference>
<organism evidence="6 7">
    <name type="scientific">Aureimonas ureilytica</name>
    <dbReference type="NCBI Taxonomy" id="401562"/>
    <lineage>
        <taxon>Bacteria</taxon>
        <taxon>Pseudomonadati</taxon>
        <taxon>Pseudomonadota</taxon>
        <taxon>Alphaproteobacteria</taxon>
        <taxon>Hyphomicrobiales</taxon>
        <taxon>Aurantimonadaceae</taxon>
        <taxon>Aureimonas</taxon>
    </lineage>
</organism>
<comment type="subcellular location">
    <subcellularLocation>
        <location evidence="1">Periplasm</location>
    </subcellularLocation>
</comment>
<name>A0A175R472_9HYPH</name>
<dbReference type="RefSeq" id="WP_058636183.1">
    <property type="nucleotide sequence ID" value="NZ_LDPZ01000052.1"/>
</dbReference>
<dbReference type="Proteomes" id="UP000078272">
    <property type="component" value="Unassembled WGS sequence"/>
</dbReference>
<dbReference type="PANTHER" id="PTHR30290:SF38">
    <property type="entry name" value="D,D-DIPEPTIDE-BINDING PERIPLASMIC PROTEIN DDPA-RELATED"/>
    <property type="match status" value="1"/>
</dbReference>
<dbReference type="PIRSF" id="PIRSF002741">
    <property type="entry name" value="MppA"/>
    <property type="match status" value="1"/>
</dbReference>
<dbReference type="Gene3D" id="3.40.190.10">
    <property type="entry name" value="Periplasmic binding protein-like II"/>
    <property type="match status" value="1"/>
</dbReference>
<evidence type="ECO:0000256" key="4">
    <source>
        <dbReference type="SAM" id="SignalP"/>
    </source>
</evidence>
<dbReference type="CDD" id="cd08502">
    <property type="entry name" value="PBP2_NikA_DppA_OppA_like_16"/>
    <property type="match status" value="1"/>
</dbReference>
<evidence type="ECO:0000313" key="6">
    <source>
        <dbReference type="EMBL" id="KTQ85868.1"/>
    </source>
</evidence>
<dbReference type="AlphaFoldDB" id="A0A175R472"/>
<evidence type="ECO:0000313" key="7">
    <source>
        <dbReference type="Proteomes" id="UP000078272"/>
    </source>
</evidence>
<feature type="chain" id="PRO_5008041661" evidence="4">
    <location>
        <begin position="24"/>
        <end position="506"/>
    </location>
</feature>
<dbReference type="OrthoDB" id="9803988at2"/>